<keyword evidence="1" id="KW-0812">Transmembrane</keyword>
<evidence type="ECO:0000313" key="2">
    <source>
        <dbReference type="EMBL" id="HIP57049.1"/>
    </source>
</evidence>
<dbReference type="AlphaFoldDB" id="A0A833DUC2"/>
<proteinExistence type="predicted"/>
<comment type="caution">
    <text evidence="2">The sequence shown here is derived from an EMBL/GenBank/DDBJ whole genome shotgun (WGS) entry which is preliminary data.</text>
</comment>
<feature type="transmembrane region" description="Helical" evidence="1">
    <location>
        <begin position="95"/>
        <end position="113"/>
    </location>
</feature>
<evidence type="ECO:0000313" key="3">
    <source>
        <dbReference type="Proteomes" id="UP000605805"/>
    </source>
</evidence>
<reference evidence="2" key="1">
    <citation type="journal article" date="2020" name="ISME J.">
        <title>Gammaproteobacteria mediating utilization of methyl-, sulfur- and petroleum organic compounds in deep ocean hydrothermal plumes.</title>
        <authorList>
            <person name="Zhou Z."/>
            <person name="Liu Y."/>
            <person name="Pan J."/>
            <person name="Cron B.R."/>
            <person name="Toner B.M."/>
            <person name="Anantharaman K."/>
            <person name="Breier J.A."/>
            <person name="Dick G.J."/>
            <person name="Li M."/>
        </authorList>
    </citation>
    <scope>NUCLEOTIDE SEQUENCE</scope>
    <source>
        <strain evidence="2">SZUA-1435</strain>
    </source>
</reference>
<evidence type="ECO:0000256" key="1">
    <source>
        <dbReference type="SAM" id="Phobius"/>
    </source>
</evidence>
<protein>
    <submittedName>
        <fullName evidence="2">Uncharacterized protein</fullName>
    </submittedName>
</protein>
<keyword evidence="1" id="KW-0472">Membrane</keyword>
<dbReference type="Proteomes" id="UP000605805">
    <property type="component" value="Unassembled WGS sequence"/>
</dbReference>
<accession>A0A833DUC2</accession>
<gene>
    <name evidence="2" type="ORF">EYH02_03150</name>
</gene>
<name>A0A833DUC2_9CREN</name>
<organism evidence="2 3">
    <name type="scientific">Ignisphaera aggregans</name>
    <dbReference type="NCBI Taxonomy" id="334771"/>
    <lineage>
        <taxon>Archaea</taxon>
        <taxon>Thermoproteota</taxon>
        <taxon>Thermoprotei</taxon>
        <taxon>Desulfurococcales</taxon>
        <taxon>Desulfurococcaceae</taxon>
        <taxon>Ignisphaera</taxon>
    </lineage>
</organism>
<dbReference type="EMBL" id="DQTV01000057">
    <property type="protein sequence ID" value="HIP57049.1"/>
    <property type="molecule type" value="Genomic_DNA"/>
</dbReference>
<keyword evidence="1" id="KW-1133">Transmembrane helix</keyword>
<feature type="transmembrane region" description="Helical" evidence="1">
    <location>
        <begin position="119"/>
        <end position="137"/>
    </location>
</feature>
<sequence length="223" mass="25770">MMKYFSADRVLNNVKYRDRDVIVKSCEKLYTRFCLSKNIVVRTKLGASFHVYHVFTKDRLMLFLTVTSISSLRSDSITVALIVDSIMESRSRHLLASYILLTLALILLTNLVLPSVTLLLLLLAIGLALLAISYMIIKRTPRDGVVQRIEEIHRELMNIDSRYRSIFTALQSIIMDLVKVLQEAILKNRERGCVVIRGCGLYEFRAKRIEDSIFDIDMWRVHD</sequence>